<dbReference type="InterPro" id="IPR011009">
    <property type="entry name" value="Kinase-like_dom_sf"/>
</dbReference>
<dbReference type="InterPro" id="IPR052396">
    <property type="entry name" value="Meiotic_Drive_Suppr_Kinase"/>
</dbReference>
<dbReference type="PANTHER" id="PTHR37171:SF1">
    <property type="entry name" value="SERINE_THREONINE-PROTEIN KINASE YRZF-RELATED"/>
    <property type="match status" value="1"/>
</dbReference>
<evidence type="ECO:0000313" key="3">
    <source>
        <dbReference type="EMBL" id="RLE50885.1"/>
    </source>
</evidence>
<dbReference type="AlphaFoldDB" id="A0A497EUD5"/>
<dbReference type="GO" id="GO:0004672">
    <property type="term" value="F:protein kinase activity"/>
    <property type="evidence" value="ECO:0007669"/>
    <property type="project" value="InterPro"/>
</dbReference>
<evidence type="ECO:0000313" key="4">
    <source>
        <dbReference type="Proteomes" id="UP000272051"/>
    </source>
</evidence>
<reference evidence="4 5" key="1">
    <citation type="submission" date="2018-06" db="EMBL/GenBank/DDBJ databases">
        <title>Extensive metabolic versatility and redundancy in microbially diverse, dynamic hydrothermal sediments.</title>
        <authorList>
            <person name="Dombrowski N."/>
            <person name="Teske A."/>
            <person name="Baker B.J."/>
        </authorList>
    </citation>
    <scope>NUCLEOTIDE SEQUENCE [LARGE SCALE GENOMIC DNA]</scope>
    <source>
        <strain evidence="3">B34_G17</strain>
        <strain evidence="2">B66_G16</strain>
    </source>
</reference>
<sequence>MDELIELSSDRALKVICYPKADFNEFNRRLKGLKRHGVKYIISEGKSKIDDIHVLGKGGVGVVVAVLLENGGKGALKIRRLDAHKESLLHEAEMLKLANSVGVGPKLLSGDRDFLLMEYIGGQLIEDWLKSGISEEEFRKVVRDLLTQCYRLDKLGLDHGELTRAKKHVKIWNNKPYILDFETASANRKPRNLTSIVQYLFIRQKLLEALPEKFKHVDVNKLLKALKRYKEAINENNFSLILRETRLYEEG</sequence>
<protein>
    <recommendedName>
        <fullName evidence="1">Protein kinase domain-containing protein</fullName>
    </recommendedName>
</protein>
<dbReference type="GO" id="GO:0005524">
    <property type="term" value="F:ATP binding"/>
    <property type="evidence" value="ECO:0007669"/>
    <property type="project" value="InterPro"/>
</dbReference>
<gene>
    <name evidence="2" type="ORF">DRJ31_08925</name>
    <name evidence="3" type="ORF">DRJ33_06925</name>
</gene>
<evidence type="ECO:0000259" key="1">
    <source>
        <dbReference type="PROSITE" id="PS50011"/>
    </source>
</evidence>
<comment type="caution">
    <text evidence="3">The sequence shown here is derived from an EMBL/GenBank/DDBJ whole genome shotgun (WGS) entry which is preliminary data.</text>
</comment>
<organism evidence="3 4">
    <name type="scientific">Thermoproteota archaeon</name>
    <dbReference type="NCBI Taxonomy" id="2056631"/>
    <lineage>
        <taxon>Archaea</taxon>
        <taxon>Thermoproteota</taxon>
    </lineage>
</organism>
<dbReference type="PROSITE" id="PS50011">
    <property type="entry name" value="PROTEIN_KINASE_DOM"/>
    <property type="match status" value="1"/>
</dbReference>
<dbReference type="EMBL" id="QMQX01000148">
    <property type="protein sequence ID" value="RLE50885.1"/>
    <property type="molecule type" value="Genomic_DNA"/>
</dbReference>
<accession>A0A497EUD5</accession>
<dbReference type="EMBL" id="QMQV01000131">
    <property type="protein sequence ID" value="RLE47373.1"/>
    <property type="molecule type" value="Genomic_DNA"/>
</dbReference>
<dbReference type="Proteomes" id="UP000278475">
    <property type="component" value="Unassembled WGS sequence"/>
</dbReference>
<evidence type="ECO:0000313" key="2">
    <source>
        <dbReference type="EMBL" id="RLE47373.1"/>
    </source>
</evidence>
<dbReference type="Gene3D" id="1.10.510.10">
    <property type="entry name" value="Transferase(Phosphotransferase) domain 1"/>
    <property type="match status" value="1"/>
</dbReference>
<dbReference type="PANTHER" id="PTHR37171">
    <property type="entry name" value="SERINE/THREONINE-PROTEIN KINASE YRZF-RELATED"/>
    <property type="match status" value="1"/>
</dbReference>
<evidence type="ECO:0000313" key="5">
    <source>
        <dbReference type="Proteomes" id="UP000278475"/>
    </source>
</evidence>
<proteinExistence type="predicted"/>
<feature type="domain" description="Protein kinase" evidence="1">
    <location>
        <begin position="49"/>
        <end position="251"/>
    </location>
</feature>
<dbReference type="Proteomes" id="UP000272051">
    <property type="component" value="Unassembled WGS sequence"/>
</dbReference>
<name>A0A497EUD5_9CREN</name>
<dbReference type="SUPFAM" id="SSF56112">
    <property type="entry name" value="Protein kinase-like (PK-like)"/>
    <property type="match status" value="1"/>
</dbReference>
<dbReference type="InterPro" id="IPR000719">
    <property type="entry name" value="Prot_kinase_dom"/>
</dbReference>